<sequence>MRLLCILIASLVLLPLAAFAQSDWVDRQGRSVPASPSRNTVQDFGASLLVTSDADWEQKWTTPSDTVPHFKAVDHVGTGEALFVLTFLSNPGLDERRHADVVCSIRVTDPTGHVAQDTVDTPCLQGEIKGDPRNVYLAQATLQVIAETSDPPGRWQVQVTVKDRWRGVSIPLTGAFTLGRQRTRVPAQ</sequence>
<accession>A0AAU9I8W1</accession>
<dbReference type="EMBL" id="HG992337">
    <property type="protein sequence ID" value="CAE6816383.1"/>
    <property type="molecule type" value="Genomic_DNA"/>
</dbReference>
<reference evidence="2 3" key="1">
    <citation type="submission" date="2021-02" db="EMBL/GenBank/DDBJ databases">
        <authorList>
            <person name="Pothier F. J."/>
        </authorList>
    </citation>
    <scope>NUCLEOTIDE SEQUENCE [LARGE SCALE GENOMIC DNA]</scope>
    <source>
        <strain evidence="2 3">1314c</strain>
    </source>
</reference>
<gene>
    <name evidence="2" type="ORF">XA1314C_32280</name>
</gene>
<dbReference type="Proteomes" id="UP000835242">
    <property type="component" value="Chromosome"/>
</dbReference>
<dbReference type="AlphaFoldDB" id="A0AAU9I8W1"/>
<dbReference type="RefSeq" id="WP_228599973.1">
    <property type="nucleotide sequence ID" value="NZ_HG992337.1"/>
</dbReference>
<keyword evidence="1" id="KW-0732">Signal</keyword>
<evidence type="ECO:0000256" key="1">
    <source>
        <dbReference type="SAM" id="SignalP"/>
    </source>
</evidence>
<protein>
    <submittedName>
        <fullName evidence="2">Uncharacterized protein</fullName>
    </submittedName>
</protein>
<feature type="signal peptide" evidence="1">
    <location>
        <begin position="1"/>
        <end position="20"/>
    </location>
</feature>
<dbReference type="EMBL" id="HG992337">
    <property type="protein sequence ID" value="CAE6816412.1"/>
    <property type="molecule type" value="Genomic_DNA"/>
</dbReference>
<proteinExistence type="predicted"/>
<feature type="chain" id="PRO_5043289638" evidence="1">
    <location>
        <begin position="21"/>
        <end position="188"/>
    </location>
</feature>
<name>A0AAU9I8W1_9XANT</name>
<evidence type="ECO:0000313" key="3">
    <source>
        <dbReference type="Proteomes" id="UP000835242"/>
    </source>
</evidence>
<organism evidence="2 3">
    <name type="scientific">Xanthomonas arboricola</name>
    <dbReference type="NCBI Taxonomy" id="56448"/>
    <lineage>
        <taxon>Bacteria</taxon>
        <taxon>Pseudomonadati</taxon>
        <taxon>Pseudomonadota</taxon>
        <taxon>Gammaproteobacteria</taxon>
        <taxon>Lysobacterales</taxon>
        <taxon>Lysobacteraceae</taxon>
        <taxon>Xanthomonas</taxon>
    </lineage>
</organism>
<evidence type="ECO:0000313" key="2">
    <source>
        <dbReference type="EMBL" id="CAE6816383.1"/>
    </source>
</evidence>